<dbReference type="AlphaFoldDB" id="A0A9Q0GSW7"/>
<dbReference type="InterPro" id="IPR039361">
    <property type="entry name" value="Cyclin"/>
</dbReference>
<dbReference type="GO" id="GO:0044772">
    <property type="term" value="P:mitotic cell cycle phase transition"/>
    <property type="evidence" value="ECO:0007669"/>
    <property type="project" value="InterPro"/>
</dbReference>
<keyword evidence="2" id="KW-0132">Cell division</keyword>
<protein>
    <recommendedName>
        <fullName evidence="10">B-like cyclin</fullName>
    </recommendedName>
</protein>
<dbReference type="FunFam" id="1.10.472.10:FF:000167">
    <property type="entry name" value="Mitotic cyclin 6"/>
    <property type="match status" value="1"/>
</dbReference>
<dbReference type="Pfam" id="PF02984">
    <property type="entry name" value="Cyclin_C"/>
    <property type="match status" value="1"/>
</dbReference>
<dbReference type="InterPro" id="IPR004367">
    <property type="entry name" value="Cyclin_C-dom"/>
</dbReference>
<evidence type="ECO:0000256" key="4">
    <source>
        <dbReference type="ARBA" id="ARBA00023306"/>
    </source>
</evidence>
<keyword evidence="4" id="KW-0131">Cell cycle</keyword>
<dbReference type="InterPro" id="IPR036915">
    <property type="entry name" value="Cyclin-like_sf"/>
</dbReference>
<keyword evidence="3 5" id="KW-0195">Cyclin</keyword>
<dbReference type="CDD" id="cd20562">
    <property type="entry name" value="CYCLIN_AtCycA_like_rpt1"/>
    <property type="match status" value="1"/>
</dbReference>
<evidence type="ECO:0000256" key="5">
    <source>
        <dbReference type="RuleBase" id="RU000383"/>
    </source>
</evidence>
<dbReference type="EMBL" id="JAMYWD010000012">
    <property type="protein sequence ID" value="KAJ4952994.1"/>
    <property type="molecule type" value="Genomic_DNA"/>
</dbReference>
<gene>
    <name evidence="8" type="ORF">NE237_029826</name>
</gene>
<evidence type="ECO:0000313" key="9">
    <source>
        <dbReference type="Proteomes" id="UP001141806"/>
    </source>
</evidence>
<name>A0A9Q0GSW7_9MAGN</name>
<feature type="domain" description="Cyclin-like" evidence="6">
    <location>
        <begin position="322"/>
        <end position="406"/>
    </location>
</feature>
<feature type="domain" description="Cyclin-like" evidence="6">
    <location>
        <begin position="419"/>
        <end position="507"/>
    </location>
</feature>
<reference evidence="8" key="1">
    <citation type="journal article" date="2023" name="Plant J.">
        <title>The genome of the king protea, Protea cynaroides.</title>
        <authorList>
            <person name="Chang J."/>
            <person name="Duong T.A."/>
            <person name="Schoeman C."/>
            <person name="Ma X."/>
            <person name="Roodt D."/>
            <person name="Barker N."/>
            <person name="Li Z."/>
            <person name="Van de Peer Y."/>
            <person name="Mizrachi E."/>
        </authorList>
    </citation>
    <scope>NUCLEOTIDE SEQUENCE</scope>
    <source>
        <tissue evidence="8">Young leaves</tissue>
    </source>
</reference>
<evidence type="ECO:0000313" key="8">
    <source>
        <dbReference type="EMBL" id="KAJ4952994.1"/>
    </source>
</evidence>
<feature type="domain" description="Cyclin C-terminal" evidence="7">
    <location>
        <begin position="415"/>
        <end position="538"/>
    </location>
</feature>
<evidence type="ECO:0000259" key="7">
    <source>
        <dbReference type="SMART" id="SM01332"/>
    </source>
</evidence>
<dbReference type="Gene3D" id="1.10.472.10">
    <property type="entry name" value="Cyclin-like"/>
    <property type="match status" value="2"/>
</dbReference>
<dbReference type="PANTHER" id="PTHR10177">
    <property type="entry name" value="CYCLINS"/>
    <property type="match status" value="1"/>
</dbReference>
<dbReference type="GO" id="GO:0016538">
    <property type="term" value="F:cyclin-dependent protein serine/threonine kinase regulator activity"/>
    <property type="evidence" value="ECO:0007669"/>
    <property type="project" value="InterPro"/>
</dbReference>
<sequence>MHQSSPPSFSLLAYCHYGSCSGQRFRSWQRRVRFSVLNFDFRPCIALTKYGKMKKQNTAVIGIREPIARITRARAATYQETGGRLPLQPLVKQDHKRVLRANSKRAASDENSSSAPVAAGLQHKRRAVLEDVTNLCCQNLYTNCMNASKLQTKNSKKAKRGSVKKVSKVVPTNLEDIPAVQEGVNAMNVEKIEKSVKLESQEIACTMAGKDHCPIQLSVGSMKIQSVGWDPQAKIQFCRKPPQLLRPLNKETYNLCENLGVSSGVAIIDIDADVKDPQMCSLYAVDIYNNLRIVELVRRISSNFMETLQRDITQDIRGILIDWLVEVAEEYKLVPDTLHLTVYFIDCFLSANYMERQRLQLLGITCMLIASKYEEICAPCVEEFCFITDNTYTKGEVLQMESQVLNYLGFQLSAPTTKTFLRRFLRAAQASCKVPSFELEFLANYLAELTLIEYTFLKFLPSLIAASAVFLARWTLDQSSHPWNPTLEHYTTYKASDLKVTVLALQDLQMNTDGCTLTAIRQKYNQPKFKRVASLTSPKPHQMLF</sequence>
<dbReference type="InterPro" id="IPR006671">
    <property type="entry name" value="Cyclin_N"/>
</dbReference>
<dbReference type="SUPFAM" id="SSF47954">
    <property type="entry name" value="Cyclin-like"/>
    <property type="match status" value="2"/>
</dbReference>
<evidence type="ECO:0000256" key="1">
    <source>
        <dbReference type="ARBA" id="ARBA00006955"/>
    </source>
</evidence>
<dbReference type="CDD" id="cd20506">
    <property type="entry name" value="CYCLIN_AtCycA-like_rpt2"/>
    <property type="match status" value="1"/>
</dbReference>
<dbReference type="OrthoDB" id="5590282at2759"/>
<dbReference type="InterPro" id="IPR046965">
    <property type="entry name" value="Cyclin_A/B-like"/>
</dbReference>
<proteinExistence type="inferred from homology"/>
<dbReference type="SMART" id="SM00385">
    <property type="entry name" value="CYCLIN"/>
    <property type="match status" value="2"/>
</dbReference>
<accession>A0A9Q0GSW7</accession>
<comment type="similarity">
    <text evidence="1">Belongs to the cyclin family. Cyclin AB subfamily.</text>
</comment>
<dbReference type="PIRSF" id="PIRSF001771">
    <property type="entry name" value="Cyclin_A_B_D_E"/>
    <property type="match status" value="1"/>
</dbReference>
<evidence type="ECO:0008006" key="10">
    <source>
        <dbReference type="Google" id="ProtNLM"/>
    </source>
</evidence>
<evidence type="ECO:0000256" key="3">
    <source>
        <dbReference type="ARBA" id="ARBA00023127"/>
    </source>
</evidence>
<comment type="caution">
    <text evidence="8">The sequence shown here is derived from an EMBL/GenBank/DDBJ whole genome shotgun (WGS) entry which is preliminary data.</text>
</comment>
<keyword evidence="9" id="KW-1185">Reference proteome</keyword>
<dbReference type="SMART" id="SM01332">
    <property type="entry name" value="Cyclin_C"/>
    <property type="match status" value="1"/>
</dbReference>
<dbReference type="Pfam" id="PF00134">
    <property type="entry name" value="Cyclin_N"/>
    <property type="match status" value="1"/>
</dbReference>
<evidence type="ECO:0000256" key="2">
    <source>
        <dbReference type="ARBA" id="ARBA00022618"/>
    </source>
</evidence>
<dbReference type="GO" id="GO:0051301">
    <property type="term" value="P:cell division"/>
    <property type="evidence" value="ECO:0007669"/>
    <property type="project" value="UniProtKB-KW"/>
</dbReference>
<dbReference type="InterPro" id="IPR013763">
    <property type="entry name" value="Cyclin-like_dom"/>
</dbReference>
<organism evidence="8 9">
    <name type="scientific">Protea cynaroides</name>
    <dbReference type="NCBI Taxonomy" id="273540"/>
    <lineage>
        <taxon>Eukaryota</taxon>
        <taxon>Viridiplantae</taxon>
        <taxon>Streptophyta</taxon>
        <taxon>Embryophyta</taxon>
        <taxon>Tracheophyta</taxon>
        <taxon>Spermatophyta</taxon>
        <taxon>Magnoliopsida</taxon>
        <taxon>Proteales</taxon>
        <taxon>Proteaceae</taxon>
        <taxon>Protea</taxon>
    </lineage>
</organism>
<dbReference type="Proteomes" id="UP001141806">
    <property type="component" value="Unassembled WGS sequence"/>
</dbReference>
<evidence type="ECO:0000259" key="6">
    <source>
        <dbReference type="SMART" id="SM00385"/>
    </source>
</evidence>
<dbReference type="FunFam" id="1.10.472.10:FF:000013">
    <property type="entry name" value="Cyclin A1"/>
    <property type="match status" value="1"/>
</dbReference>